<gene>
    <name evidence="3" type="ORF">Tco_0678397</name>
</gene>
<keyword evidence="4" id="KW-1185">Reference proteome</keyword>
<feature type="domain" description="Retroviral polymerase SH3-like" evidence="2">
    <location>
        <begin position="6"/>
        <end position="61"/>
    </location>
</feature>
<reference evidence="3" key="1">
    <citation type="journal article" date="2022" name="Int. J. Mol. Sci.">
        <title>Draft Genome of Tanacetum Coccineum: Genomic Comparison of Closely Related Tanacetum-Family Plants.</title>
        <authorList>
            <person name="Yamashiro T."/>
            <person name="Shiraishi A."/>
            <person name="Nakayama K."/>
            <person name="Satake H."/>
        </authorList>
    </citation>
    <scope>NUCLEOTIDE SEQUENCE</scope>
</reference>
<dbReference type="Proteomes" id="UP001151760">
    <property type="component" value="Unassembled WGS sequence"/>
</dbReference>
<organism evidence="3 4">
    <name type="scientific">Tanacetum coccineum</name>
    <dbReference type="NCBI Taxonomy" id="301880"/>
    <lineage>
        <taxon>Eukaryota</taxon>
        <taxon>Viridiplantae</taxon>
        <taxon>Streptophyta</taxon>
        <taxon>Embryophyta</taxon>
        <taxon>Tracheophyta</taxon>
        <taxon>Spermatophyta</taxon>
        <taxon>Magnoliopsida</taxon>
        <taxon>eudicotyledons</taxon>
        <taxon>Gunneridae</taxon>
        <taxon>Pentapetalae</taxon>
        <taxon>asterids</taxon>
        <taxon>campanulids</taxon>
        <taxon>Asterales</taxon>
        <taxon>Asteraceae</taxon>
        <taxon>Asteroideae</taxon>
        <taxon>Anthemideae</taxon>
        <taxon>Anthemidinae</taxon>
        <taxon>Tanacetum</taxon>
    </lineage>
</organism>
<evidence type="ECO:0000313" key="3">
    <source>
        <dbReference type="EMBL" id="GJS63833.1"/>
    </source>
</evidence>
<evidence type="ECO:0000313" key="4">
    <source>
        <dbReference type="Proteomes" id="UP001151760"/>
    </source>
</evidence>
<protein>
    <submittedName>
        <fullName evidence="3">Ribonuclease H-like domain-containing protein</fullName>
    </submittedName>
</protein>
<dbReference type="EMBL" id="BQNB010009461">
    <property type="protein sequence ID" value="GJS63833.1"/>
    <property type="molecule type" value="Genomic_DNA"/>
</dbReference>
<evidence type="ECO:0000256" key="1">
    <source>
        <dbReference type="SAM" id="MobiDB-lite"/>
    </source>
</evidence>
<proteinExistence type="predicted"/>
<reference evidence="3" key="2">
    <citation type="submission" date="2022-01" db="EMBL/GenBank/DDBJ databases">
        <authorList>
            <person name="Yamashiro T."/>
            <person name="Shiraishi A."/>
            <person name="Satake H."/>
            <person name="Nakayama K."/>
        </authorList>
    </citation>
    <scope>NUCLEOTIDE SEQUENCE</scope>
</reference>
<dbReference type="InterPro" id="IPR057670">
    <property type="entry name" value="SH3_retrovirus"/>
</dbReference>
<evidence type="ECO:0000259" key="2">
    <source>
        <dbReference type="Pfam" id="PF25597"/>
    </source>
</evidence>
<feature type="region of interest" description="Disordered" evidence="1">
    <location>
        <begin position="142"/>
        <end position="161"/>
    </location>
</feature>
<comment type="caution">
    <text evidence="3">The sequence shown here is derived from an EMBL/GenBank/DDBJ whole genome shotgun (WGS) entry which is preliminary data.</text>
</comment>
<name>A0ABQ4XFW8_9ASTR</name>
<dbReference type="Pfam" id="PF25597">
    <property type="entry name" value="SH3_retrovirus"/>
    <property type="match status" value="1"/>
</dbReference>
<sequence>MKPFGCPVTILNTKDHLGMFDGKADEGFFVGYSVVSKAIRVFNKRTKIVEETLTIRFLENTPNVTGNGPDWLFDVDSLTISMNYVQVVEGNQTNGIAGTRDNIVTGQAEKKTDAEQEYILIPICTTNPLISQDPKVSEEDVEENPTEMDVSGAFDKDGKDDQATRSEFERLLQQEKQTVHPNNTNSINTVSTPVSVVGLSFTNDDPSSPVNAVEASNAFEEHLFEIFSSLKNSFTLPPVSNVTPMDDTRIFGNAYDHEDVGANADLNNLGTTMNVSPIPTTRIDKDYPKDQIIEDFNLAIQTRRMTKISDEHAMVCYINKQRRTNHKDYQNCLFACFLSQMEPKKVIQALEDPSLLFVSEKL</sequence>
<accession>A0ABQ4XFW8</accession>